<proteinExistence type="predicted"/>
<organism evidence="1 2">
    <name type="scientific">Gigaspora margarita</name>
    <dbReference type="NCBI Taxonomy" id="4874"/>
    <lineage>
        <taxon>Eukaryota</taxon>
        <taxon>Fungi</taxon>
        <taxon>Fungi incertae sedis</taxon>
        <taxon>Mucoromycota</taxon>
        <taxon>Glomeromycotina</taxon>
        <taxon>Glomeromycetes</taxon>
        <taxon>Diversisporales</taxon>
        <taxon>Gigasporaceae</taxon>
        <taxon>Gigaspora</taxon>
    </lineage>
</organism>
<keyword evidence="2" id="KW-1185">Reference proteome</keyword>
<feature type="non-terminal residue" evidence="1">
    <location>
        <position position="1"/>
    </location>
</feature>
<sequence length="74" mass="8944">KNWRNDPAGEFIKRNRAMSRLSCRRTYNMKICKGINQNVAISNNTRRSLVKLIDCKKYLKDLYQYWENKLVFDL</sequence>
<dbReference type="Proteomes" id="UP000789901">
    <property type="component" value="Unassembled WGS sequence"/>
</dbReference>
<evidence type="ECO:0000313" key="2">
    <source>
        <dbReference type="Proteomes" id="UP000789901"/>
    </source>
</evidence>
<evidence type="ECO:0000313" key="1">
    <source>
        <dbReference type="EMBL" id="CAG8825988.1"/>
    </source>
</evidence>
<reference evidence="1 2" key="1">
    <citation type="submission" date="2021-06" db="EMBL/GenBank/DDBJ databases">
        <authorList>
            <person name="Kallberg Y."/>
            <person name="Tangrot J."/>
            <person name="Rosling A."/>
        </authorList>
    </citation>
    <scope>NUCLEOTIDE SEQUENCE [LARGE SCALE GENOMIC DNA]</scope>
    <source>
        <strain evidence="1 2">120-4 pot B 10/14</strain>
    </source>
</reference>
<accession>A0ABN7WBJ0</accession>
<protein>
    <submittedName>
        <fullName evidence="1">21244_t:CDS:1</fullName>
    </submittedName>
</protein>
<comment type="caution">
    <text evidence="1">The sequence shown here is derived from an EMBL/GenBank/DDBJ whole genome shotgun (WGS) entry which is preliminary data.</text>
</comment>
<name>A0ABN7WBJ0_GIGMA</name>
<dbReference type="EMBL" id="CAJVQB010038198">
    <property type="protein sequence ID" value="CAG8825988.1"/>
    <property type="molecule type" value="Genomic_DNA"/>
</dbReference>
<gene>
    <name evidence="1" type="ORF">GMARGA_LOCUS28988</name>
</gene>